<evidence type="ECO:0000313" key="2">
    <source>
        <dbReference type="EMBL" id="KAF2094202.1"/>
    </source>
</evidence>
<dbReference type="PANTHER" id="PTHR36114">
    <property type="entry name" value="16.7 KDA PROTEIN IN WHIE LOCUS"/>
    <property type="match status" value="1"/>
</dbReference>
<dbReference type="PANTHER" id="PTHR36114:SF1">
    <property type="entry name" value="16.7 KDA PROTEIN IN WHIE LOCUS"/>
    <property type="match status" value="1"/>
</dbReference>
<dbReference type="InterPro" id="IPR052044">
    <property type="entry name" value="PKS_Associated_Protein"/>
</dbReference>
<protein>
    <submittedName>
        <fullName evidence="2">Cupin 2 conserved barrel domain protein</fullName>
    </submittedName>
</protein>
<dbReference type="Proteomes" id="UP000799772">
    <property type="component" value="Unassembled WGS sequence"/>
</dbReference>
<feature type="domain" description="Cupin type-2" evidence="1">
    <location>
        <begin position="44"/>
        <end position="108"/>
    </location>
</feature>
<name>A0A9P4I8X3_9PEZI</name>
<gene>
    <name evidence="2" type="ORF">NA57DRAFT_80617</name>
</gene>
<dbReference type="Gene3D" id="2.60.120.10">
    <property type="entry name" value="Jelly Rolls"/>
    <property type="match status" value="1"/>
</dbReference>
<comment type="caution">
    <text evidence="2">The sequence shown here is derived from an EMBL/GenBank/DDBJ whole genome shotgun (WGS) entry which is preliminary data.</text>
</comment>
<dbReference type="CDD" id="cd02226">
    <property type="entry name" value="cupin_YdbB-like"/>
    <property type="match status" value="1"/>
</dbReference>
<dbReference type="OrthoDB" id="204928at2759"/>
<evidence type="ECO:0000259" key="1">
    <source>
        <dbReference type="Pfam" id="PF07883"/>
    </source>
</evidence>
<dbReference type="AlphaFoldDB" id="A0A9P4I8X3"/>
<accession>A0A9P4I8X3</accession>
<organism evidence="2 3">
    <name type="scientific">Rhizodiscina lignyota</name>
    <dbReference type="NCBI Taxonomy" id="1504668"/>
    <lineage>
        <taxon>Eukaryota</taxon>
        <taxon>Fungi</taxon>
        <taxon>Dikarya</taxon>
        <taxon>Ascomycota</taxon>
        <taxon>Pezizomycotina</taxon>
        <taxon>Dothideomycetes</taxon>
        <taxon>Pleosporomycetidae</taxon>
        <taxon>Aulographales</taxon>
        <taxon>Rhizodiscinaceae</taxon>
        <taxon>Rhizodiscina</taxon>
    </lineage>
</organism>
<dbReference type="EMBL" id="ML978135">
    <property type="protein sequence ID" value="KAF2094202.1"/>
    <property type="molecule type" value="Genomic_DNA"/>
</dbReference>
<evidence type="ECO:0000313" key="3">
    <source>
        <dbReference type="Proteomes" id="UP000799772"/>
    </source>
</evidence>
<keyword evidence="3" id="KW-1185">Reference proteome</keyword>
<dbReference type="SUPFAM" id="SSF51182">
    <property type="entry name" value="RmlC-like cupins"/>
    <property type="match status" value="1"/>
</dbReference>
<dbReference type="InterPro" id="IPR011051">
    <property type="entry name" value="RmlC_Cupin_sf"/>
</dbReference>
<dbReference type="Pfam" id="PF07883">
    <property type="entry name" value="Cupin_2"/>
    <property type="match status" value="1"/>
</dbReference>
<proteinExistence type="predicted"/>
<sequence>MSAPAPQPQKISIPGTLSSITKPWSPKLIATLNSSHDVKLAKLQGEFVWHSHPNTDELFYCVSGEFTIRFREDPTVALDDVVMKTGDMLVIPRSVRHCPAVAEGIEACAMIIELGGTVNTGDADGEGVGRVRNEVEDVRGRV</sequence>
<dbReference type="InterPro" id="IPR014710">
    <property type="entry name" value="RmlC-like_jellyroll"/>
</dbReference>
<reference evidence="2" key="1">
    <citation type="journal article" date="2020" name="Stud. Mycol.">
        <title>101 Dothideomycetes genomes: a test case for predicting lifestyles and emergence of pathogens.</title>
        <authorList>
            <person name="Haridas S."/>
            <person name="Albert R."/>
            <person name="Binder M."/>
            <person name="Bloem J."/>
            <person name="Labutti K."/>
            <person name="Salamov A."/>
            <person name="Andreopoulos B."/>
            <person name="Baker S."/>
            <person name="Barry K."/>
            <person name="Bills G."/>
            <person name="Bluhm B."/>
            <person name="Cannon C."/>
            <person name="Castanera R."/>
            <person name="Culley D."/>
            <person name="Daum C."/>
            <person name="Ezra D."/>
            <person name="Gonzalez J."/>
            <person name="Henrissat B."/>
            <person name="Kuo A."/>
            <person name="Liang C."/>
            <person name="Lipzen A."/>
            <person name="Lutzoni F."/>
            <person name="Magnuson J."/>
            <person name="Mondo S."/>
            <person name="Nolan M."/>
            <person name="Ohm R."/>
            <person name="Pangilinan J."/>
            <person name="Park H.-J."/>
            <person name="Ramirez L."/>
            <person name="Alfaro M."/>
            <person name="Sun H."/>
            <person name="Tritt A."/>
            <person name="Yoshinaga Y."/>
            <person name="Zwiers L.-H."/>
            <person name="Turgeon B."/>
            <person name="Goodwin S."/>
            <person name="Spatafora J."/>
            <person name="Crous P."/>
            <person name="Grigoriev I."/>
        </authorList>
    </citation>
    <scope>NUCLEOTIDE SEQUENCE</scope>
    <source>
        <strain evidence="2">CBS 133067</strain>
    </source>
</reference>
<dbReference type="InterPro" id="IPR013096">
    <property type="entry name" value="Cupin_2"/>
</dbReference>